<keyword evidence="4" id="KW-1185">Reference proteome</keyword>
<dbReference type="PANTHER" id="PTHR10845">
    <property type="entry name" value="REGULATOR OF G PROTEIN SIGNALING"/>
    <property type="match status" value="1"/>
</dbReference>
<dbReference type="EMBL" id="CAKKNE010000002">
    <property type="protein sequence ID" value="CAH0369130.1"/>
    <property type="molecule type" value="Genomic_DNA"/>
</dbReference>
<proteinExistence type="predicted"/>
<dbReference type="Proteomes" id="UP000789595">
    <property type="component" value="Unassembled WGS sequence"/>
</dbReference>
<dbReference type="InterPro" id="IPR036305">
    <property type="entry name" value="RGS_sf"/>
</dbReference>
<evidence type="ECO:0000313" key="4">
    <source>
        <dbReference type="Proteomes" id="UP000789595"/>
    </source>
</evidence>
<dbReference type="SMART" id="SM00315">
    <property type="entry name" value="RGS"/>
    <property type="match status" value="1"/>
</dbReference>
<evidence type="ECO:0000259" key="2">
    <source>
        <dbReference type="PROSITE" id="PS50132"/>
    </source>
</evidence>
<comment type="caution">
    <text evidence="3">The sequence shown here is derived from an EMBL/GenBank/DDBJ whole genome shotgun (WGS) entry which is preliminary data.</text>
</comment>
<reference evidence="3" key="1">
    <citation type="submission" date="2021-11" db="EMBL/GenBank/DDBJ databases">
        <authorList>
            <consortium name="Genoscope - CEA"/>
            <person name="William W."/>
        </authorList>
    </citation>
    <scope>NUCLEOTIDE SEQUENCE</scope>
</reference>
<name>A0A8J2WWX6_9STRA</name>
<dbReference type="CDD" id="cd07440">
    <property type="entry name" value="RGS"/>
    <property type="match status" value="1"/>
</dbReference>
<evidence type="ECO:0000313" key="3">
    <source>
        <dbReference type="EMBL" id="CAH0369130.1"/>
    </source>
</evidence>
<dbReference type="OrthoDB" id="196547at2759"/>
<dbReference type="Gene3D" id="1.10.167.10">
    <property type="entry name" value="Regulator of G-protein Signalling 4, domain 2"/>
    <property type="match status" value="1"/>
</dbReference>
<dbReference type="InterPro" id="IPR016137">
    <property type="entry name" value="RGS"/>
</dbReference>
<evidence type="ECO:0000256" key="1">
    <source>
        <dbReference type="SAM" id="MobiDB-lite"/>
    </source>
</evidence>
<feature type="domain" description="RGS" evidence="2">
    <location>
        <begin position="40"/>
        <end position="185"/>
    </location>
</feature>
<protein>
    <recommendedName>
        <fullName evidence="2">RGS domain-containing protein</fullName>
    </recommendedName>
</protein>
<accession>A0A8J2WWX6</accession>
<dbReference type="AlphaFoldDB" id="A0A8J2WWX6"/>
<gene>
    <name evidence="3" type="ORF">PECAL_2P22390</name>
</gene>
<sequence length="274" mass="30982">MPLEEVQEVVTVRSRLSRIRLSFIRPSLSPPEDGTGLLPQMRKILENDGDLLDFTNFLMREFADEPLQFYAAIADFTSQFGTPTEKKRGMVELPRRFTTVEEGPDEDDTIEEVADSKTEARQAAAREIFDEFLATDAPRQVHVPAKMRKALKKELDAGLCLPAVFRPALGEVLTALARDKLVPFVTHQRNDKKIWIRVLRILESSVASEKRQSFRGGAPKPDPASPGRARQPTMATVPKKRFDHRRLSVDVRMVVARELDLEELRKKHAAATKA</sequence>
<organism evidence="3 4">
    <name type="scientific">Pelagomonas calceolata</name>
    <dbReference type="NCBI Taxonomy" id="35677"/>
    <lineage>
        <taxon>Eukaryota</taxon>
        <taxon>Sar</taxon>
        <taxon>Stramenopiles</taxon>
        <taxon>Ochrophyta</taxon>
        <taxon>Pelagophyceae</taxon>
        <taxon>Pelagomonadales</taxon>
        <taxon>Pelagomonadaceae</taxon>
        <taxon>Pelagomonas</taxon>
    </lineage>
</organism>
<feature type="region of interest" description="Disordered" evidence="1">
    <location>
        <begin position="210"/>
        <end position="241"/>
    </location>
</feature>
<dbReference type="InterPro" id="IPR044926">
    <property type="entry name" value="RGS_subdomain_2"/>
</dbReference>
<dbReference type="PROSITE" id="PS50132">
    <property type="entry name" value="RGS"/>
    <property type="match status" value="1"/>
</dbReference>
<dbReference type="SUPFAM" id="SSF48097">
    <property type="entry name" value="Regulator of G-protein signaling, RGS"/>
    <property type="match status" value="1"/>
</dbReference>
<dbReference type="PANTHER" id="PTHR10845:SF192">
    <property type="entry name" value="DOUBLE HIT, ISOFORM B"/>
    <property type="match status" value="1"/>
</dbReference>
<dbReference type="Pfam" id="PF00615">
    <property type="entry name" value="RGS"/>
    <property type="match status" value="1"/>
</dbReference>